<feature type="binding site" evidence="7">
    <location>
        <position position="62"/>
    </location>
    <ligand>
        <name>S-adenosyl-L-methionine</name>
        <dbReference type="ChEBI" id="CHEBI:59789"/>
    </ligand>
</feature>
<proteinExistence type="inferred from homology"/>
<comment type="caution">
    <text evidence="9">The sequence shown here is derived from an EMBL/GenBank/DDBJ whole genome shotgun (WGS) entry which is preliminary data.</text>
</comment>
<evidence type="ECO:0000313" key="9">
    <source>
        <dbReference type="EMBL" id="RSN69531.1"/>
    </source>
</evidence>
<feature type="binding site" evidence="7">
    <location>
        <position position="101"/>
    </location>
    <ligand>
        <name>S-adenosyl-L-methionine</name>
        <dbReference type="ChEBI" id="CHEBI:59789"/>
    </ligand>
</feature>
<evidence type="ECO:0000256" key="2">
    <source>
        <dbReference type="ARBA" id="ARBA00022490"/>
    </source>
</evidence>
<feature type="domain" description="16S/18S rRNA aminocarboxypropyltransferase Tsr3 C-terminal" evidence="8">
    <location>
        <begin position="39"/>
        <end position="158"/>
    </location>
</feature>
<keyword evidence="5 7" id="KW-0808">Transferase</keyword>
<name>A0A429G6Z1_9CREN</name>
<dbReference type="GO" id="GO:0005737">
    <property type="term" value="C:cytoplasm"/>
    <property type="evidence" value="ECO:0007669"/>
    <property type="project" value="UniProtKB-SubCell"/>
</dbReference>
<dbReference type="InterPro" id="IPR022968">
    <property type="entry name" value="Tsr3-like"/>
</dbReference>
<evidence type="ECO:0000256" key="5">
    <source>
        <dbReference type="ARBA" id="ARBA00022679"/>
    </source>
</evidence>
<keyword evidence="6 7" id="KW-0949">S-adenosyl-L-methionine</keyword>
<dbReference type="PANTHER" id="PTHR20426">
    <property type="entry name" value="RIBOSOME BIOGENESIS PROTEIN TSR3 HOMOLOG"/>
    <property type="match status" value="1"/>
</dbReference>
<dbReference type="Pfam" id="PF04034">
    <property type="entry name" value="Ribo_biogen_C"/>
    <property type="match status" value="1"/>
</dbReference>
<comment type="function">
    <text evidence="7">Aminocarboxypropyltransferase that catalyzes the aminocarboxypropyl transfer on pseudouridine corresponding to position 914 in M.jannaschii 16S rRNA. It constitutes the last step in biosynthesis of the hypermodified N1-methyl-N3-(3-amino-3-carboxypropyl) pseudouridine (m1acp3-Psi).</text>
</comment>
<comment type="catalytic activity">
    <reaction evidence="7">
        <text>an N(1)-methylpseudouridine in rRNA + S-adenosyl-L-methionine = N(1)-methyl-N(3)-[(3S)-3-amino-3-carboxypropyl]pseudouridine in rRNA + S-methyl-5'-thioadenosine + H(+)</text>
        <dbReference type="Rhea" id="RHEA:63296"/>
        <dbReference type="Rhea" id="RHEA-COMP:11634"/>
        <dbReference type="Rhea" id="RHEA-COMP:16310"/>
        <dbReference type="ChEBI" id="CHEBI:15378"/>
        <dbReference type="ChEBI" id="CHEBI:17509"/>
        <dbReference type="ChEBI" id="CHEBI:59789"/>
        <dbReference type="ChEBI" id="CHEBI:74890"/>
        <dbReference type="ChEBI" id="CHEBI:146234"/>
        <dbReference type="EC" id="2.5.1.157"/>
    </reaction>
</comment>
<protein>
    <recommendedName>
        <fullName evidence="1 7">16S rRNA aminocarboxypropyltransferase</fullName>
        <ecNumber evidence="7">2.5.1.157</ecNumber>
    </recommendedName>
</protein>
<dbReference type="EMBL" id="RCOR01000018">
    <property type="protein sequence ID" value="RSN69531.1"/>
    <property type="molecule type" value="Genomic_DNA"/>
</dbReference>
<dbReference type="HAMAP" id="MF_01116">
    <property type="entry name" value="TSR3"/>
    <property type="match status" value="1"/>
</dbReference>
<comment type="caution">
    <text evidence="7">Lacks conserved residue(s) required for the propagation of feature annotation.</text>
</comment>
<organism evidence="9 10">
    <name type="scientific">Candidatus Korarchaeum cryptofilum</name>
    <dbReference type="NCBI Taxonomy" id="498846"/>
    <lineage>
        <taxon>Archaea</taxon>
        <taxon>Thermoproteota</taxon>
        <taxon>Candidatus Korarchaeia</taxon>
        <taxon>Candidatus Korarchaeales</taxon>
        <taxon>Candidatus Korarchaeaceae</taxon>
        <taxon>Candidatus Korarchaeum</taxon>
    </lineage>
</organism>
<dbReference type="AlphaFoldDB" id="A0A429G6Z1"/>
<evidence type="ECO:0000256" key="3">
    <source>
        <dbReference type="ARBA" id="ARBA00022517"/>
    </source>
</evidence>
<evidence type="ECO:0000313" key="10">
    <source>
        <dbReference type="Proteomes" id="UP000278149"/>
    </source>
</evidence>
<dbReference type="InterPro" id="IPR007177">
    <property type="entry name" value="Tsr3_C"/>
</dbReference>
<dbReference type="EC" id="2.5.1.157" evidence="7"/>
<keyword evidence="2 7" id="KW-0963">Cytoplasm</keyword>
<dbReference type="RefSeq" id="WP_012309777.1">
    <property type="nucleotide sequence ID" value="NZ_RCOR01000018.1"/>
</dbReference>
<evidence type="ECO:0000256" key="7">
    <source>
        <dbReference type="HAMAP-Rule" id="MF_01116"/>
    </source>
</evidence>
<comment type="similarity">
    <text evidence="7">Belongs to the TDD superfamily. TSR3 family.</text>
</comment>
<evidence type="ECO:0000256" key="1">
    <source>
        <dbReference type="ARBA" id="ARBA00014114"/>
    </source>
</evidence>
<dbReference type="Proteomes" id="UP000278149">
    <property type="component" value="Unassembled WGS sequence"/>
</dbReference>
<reference evidence="9 10" key="1">
    <citation type="submission" date="2018-10" db="EMBL/GenBank/DDBJ databases">
        <title>Co-occurring genomic capacity for anaerobic methane metabolism and dissimilatory sulfite reduction discovered in the Korarchaeota.</title>
        <authorList>
            <person name="Mckay L.J."/>
            <person name="Dlakic M."/>
            <person name="Fields M.W."/>
            <person name="Delmont T.O."/>
            <person name="Eren A.M."/>
            <person name="Jay Z.J."/>
            <person name="Klingelsmith K.B."/>
            <person name="Rusch D.B."/>
            <person name="Inskeep W.P."/>
        </authorList>
    </citation>
    <scope>NUCLEOTIDE SEQUENCE [LARGE SCALE GENOMIC DNA]</scope>
    <source>
        <strain evidence="9 10">WS</strain>
    </source>
</reference>
<dbReference type="GO" id="GO:0106388">
    <property type="term" value="F:rRNA small subunit aminocarboxypropyltransferase activity"/>
    <property type="evidence" value="ECO:0007669"/>
    <property type="project" value="UniProtKB-EC"/>
</dbReference>
<dbReference type="GeneID" id="6094411"/>
<evidence type="ECO:0000256" key="6">
    <source>
        <dbReference type="ARBA" id="ARBA00022691"/>
    </source>
</evidence>
<sequence>MSIKIYVLRLSHDDPRKATGAKLLRLKLAERYRKSRGSIVLNPFSRVYLSPADRGARALVAVDASWRRIEEVRWPAGLQRRLPFLVAANPINYGIPEYLSTVEALASALIILGYWDLSLRILNPFKWGEEFLRINEDRLKAYARSSCEEEVRALSEKFRRELEDHPPVAP</sequence>
<dbReference type="GO" id="GO:0000455">
    <property type="term" value="P:enzyme-directed rRNA pseudouridine synthesis"/>
    <property type="evidence" value="ECO:0007669"/>
    <property type="project" value="UniProtKB-UniRule"/>
</dbReference>
<dbReference type="NCBIfam" id="NF002621">
    <property type="entry name" value="PRK02287.1"/>
    <property type="match status" value="1"/>
</dbReference>
<dbReference type="GO" id="GO:1904047">
    <property type="term" value="F:S-adenosyl-L-methionine binding"/>
    <property type="evidence" value="ECO:0007669"/>
    <property type="project" value="UniProtKB-UniRule"/>
</dbReference>
<comment type="subcellular location">
    <subcellularLocation>
        <location evidence="7">Cytoplasm</location>
    </subcellularLocation>
</comment>
<evidence type="ECO:0000259" key="8">
    <source>
        <dbReference type="Pfam" id="PF04034"/>
    </source>
</evidence>
<evidence type="ECO:0000256" key="4">
    <source>
        <dbReference type="ARBA" id="ARBA00022552"/>
    </source>
</evidence>
<feature type="binding site" evidence="7">
    <location>
        <position position="19"/>
    </location>
    <ligand>
        <name>S-adenosyl-L-methionine</name>
        <dbReference type="ChEBI" id="CHEBI:59789"/>
    </ligand>
</feature>
<feature type="binding site" evidence="7">
    <location>
        <position position="82"/>
    </location>
    <ligand>
        <name>S-adenosyl-L-methionine</name>
        <dbReference type="ChEBI" id="CHEBI:59789"/>
    </ligand>
</feature>
<keyword evidence="3 7" id="KW-0690">Ribosome biogenesis</keyword>
<dbReference type="OMA" id="LGLFKWM"/>
<accession>A0A429G6Z1</accession>
<keyword evidence="4 7" id="KW-0698">rRNA processing</keyword>
<dbReference type="PANTHER" id="PTHR20426:SF0">
    <property type="entry name" value="18S RRNA AMINOCARBOXYPROPYLTRANSFERASE"/>
    <property type="match status" value="1"/>
</dbReference>
<gene>
    <name evidence="9" type="ORF">D9Q81_02700</name>
</gene>